<evidence type="ECO:0000256" key="6">
    <source>
        <dbReference type="SAM" id="MobiDB-lite"/>
    </source>
</evidence>
<evidence type="ECO:0000256" key="4">
    <source>
        <dbReference type="ARBA" id="ARBA00022786"/>
    </source>
</evidence>
<evidence type="ECO:0000256" key="1">
    <source>
        <dbReference type="ARBA" id="ARBA00006762"/>
    </source>
</evidence>
<dbReference type="Gene3D" id="2.60.120.260">
    <property type="entry name" value="Galactose-binding domain-like"/>
    <property type="match status" value="1"/>
</dbReference>
<dbReference type="InterPro" id="IPR004939">
    <property type="entry name" value="APC_su10/DOC_dom"/>
</dbReference>
<evidence type="ECO:0000259" key="7">
    <source>
        <dbReference type="PROSITE" id="PS51284"/>
    </source>
</evidence>
<dbReference type="GO" id="GO:0070979">
    <property type="term" value="P:protein K11-linked ubiquitination"/>
    <property type="evidence" value="ECO:0007669"/>
    <property type="project" value="TreeGrafter"/>
</dbReference>
<dbReference type="OrthoDB" id="24948at2759"/>
<feature type="compositionally biased region" description="Basic and acidic residues" evidence="6">
    <location>
        <begin position="1"/>
        <end position="11"/>
    </location>
</feature>
<dbReference type="EMBL" id="BSXU01000363">
    <property type="protein sequence ID" value="GMG20413.1"/>
    <property type="molecule type" value="Genomic_DNA"/>
</dbReference>
<sequence length="354" mass="39997">MSDTSHGDHSINSRNRPLPNASYLDDYSSQDLERDFELEYGSVLRSSTRRPYHGELPGHARTSSRNIGDQRILENDGDGDDNDPDLRDLLSRNRDVDMLSPDFDIHFRTGTTEIMDDEDQSGMDSRIQDEEEDDDEDDDDDDDDDDNERGEMSSGNNLYIDPNKPLAEDMLYYGGIRKLEVLGLVDIGNLASWNVSSAKSGYGVRDLREDTPSSYWQSDGSQPHFITVHFTKCVSVERISLFLNYQADESYTPSKILILAGSGEHDLIEVSSNEFIEPVGWQHITFKGIRADNLLKCYLIKICFLSNHQNGKDSHVRSIKVFSPVSKNSMNLEDSFNPSVGFTSTKLKSESVIR</sequence>
<gene>
    <name evidence="8" type="ORF">Amon01_000121700</name>
</gene>
<keyword evidence="3" id="KW-0498">Mitosis</keyword>
<keyword evidence="4" id="KW-0833">Ubl conjugation pathway</keyword>
<feature type="region of interest" description="Disordered" evidence="6">
    <location>
        <begin position="1"/>
        <end position="26"/>
    </location>
</feature>
<dbReference type="AlphaFoldDB" id="A0A9W6YMV7"/>
<accession>A0A9W6YMV7</accession>
<feature type="region of interest" description="Disordered" evidence="6">
    <location>
        <begin position="44"/>
        <end position="85"/>
    </location>
</feature>
<reference evidence="8" key="1">
    <citation type="submission" date="2023-04" db="EMBL/GenBank/DDBJ databases">
        <title>Ambrosiozyma monospora NBRC 1965.</title>
        <authorList>
            <person name="Ichikawa N."/>
            <person name="Sato H."/>
            <person name="Tonouchi N."/>
        </authorList>
    </citation>
    <scope>NUCLEOTIDE SEQUENCE</scope>
    <source>
        <strain evidence="8">NBRC 1965</strain>
    </source>
</reference>
<comment type="caution">
    <text evidence="8">The sequence shown here is derived from an EMBL/GenBank/DDBJ whole genome shotgun (WGS) entry which is preliminary data.</text>
</comment>
<dbReference type="InterPro" id="IPR008979">
    <property type="entry name" value="Galactose-bd-like_sf"/>
</dbReference>
<protein>
    <submittedName>
        <fullName evidence="8">Unnamed protein product</fullName>
    </submittedName>
</protein>
<dbReference type="SMART" id="SM01337">
    <property type="entry name" value="APC10"/>
    <property type="match status" value="1"/>
</dbReference>
<dbReference type="InterPro" id="IPR016901">
    <property type="entry name" value="APC10/Doc1"/>
</dbReference>
<dbReference type="PROSITE" id="PS51284">
    <property type="entry name" value="DOC"/>
    <property type="match status" value="1"/>
</dbReference>
<comment type="similarity">
    <text evidence="1">Belongs to the APC10 family.</text>
</comment>
<feature type="compositionally biased region" description="Acidic residues" evidence="6">
    <location>
        <begin position="129"/>
        <end position="148"/>
    </location>
</feature>
<keyword evidence="2" id="KW-0132">Cell division</keyword>
<dbReference type="CDD" id="cd08366">
    <property type="entry name" value="APC10"/>
    <property type="match status" value="1"/>
</dbReference>
<evidence type="ECO:0000256" key="5">
    <source>
        <dbReference type="ARBA" id="ARBA00023306"/>
    </source>
</evidence>
<dbReference type="PANTHER" id="PTHR12936">
    <property type="entry name" value="ANAPHASE-PROMOTING COMPLEX 10"/>
    <property type="match status" value="1"/>
</dbReference>
<keyword evidence="5" id="KW-0131">Cell cycle</keyword>
<proteinExistence type="inferred from homology"/>
<feature type="domain" description="DOC" evidence="7">
    <location>
        <begin position="163"/>
        <end position="348"/>
    </location>
</feature>
<dbReference type="SUPFAM" id="SSF49785">
    <property type="entry name" value="Galactose-binding domain-like"/>
    <property type="match status" value="1"/>
</dbReference>
<dbReference type="Pfam" id="PF03256">
    <property type="entry name" value="ANAPC10"/>
    <property type="match status" value="1"/>
</dbReference>
<organism evidence="8 9">
    <name type="scientific">Ambrosiozyma monospora</name>
    <name type="common">Yeast</name>
    <name type="synonym">Endomycopsis monosporus</name>
    <dbReference type="NCBI Taxonomy" id="43982"/>
    <lineage>
        <taxon>Eukaryota</taxon>
        <taxon>Fungi</taxon>
        <taxon>Dikarya</taxon>
        <taxon>Ascomycota</taxon>
        <taxon>Saccharomycotina</taxon>
        <taxon>Pichiomycetes</taxon>
        <taxon>Pichiales</taxon>
        <taxon>Pichiaceae</taxon>
        <taxon>Ambrosiozyma</taxon>
    </lineage>
</organism>
<name>A0A9W6YMV7_AMBMO</name>
<dbReference type="Proteomes" id="UP001165063">
    <property type="component" value="Unassembled WGS sequence"/>
</dbReference>
<evidence type="ECO:0000256" key="3">
    <source>
        <dbReference type="ARBA" id="ARBA00022776"/>
    </source>
</evidence>
<evidence type="ECO:0000256" key="2">
    <source>
        <dbReference type="ARBA" id="ARBA00022618"/>
    </source>
</evidence>
<feature type="region of interest" description="Disordered" evidence="6">
    <location>
        <begin position="108"/>
        <end position="161"/>
    </location>
</feature>
<dbReference type="GO" id="GO:0051301">
    <property type="term" value="P:cell division"/>
    <property type="evidence" value="ECO:0007669"/>
    <property type="project" value="UniProtKB-KW"/>
</dbReference>
<keyword evidence="9" id="KW-1185">Reference proteome</keyword>
<evidence type="ECO:0000313" key="9">
    <source>
        <dbReference type="Proteomes" id="UP001165063"/>
    </source>
</evidence>
<dbReference type="GO" id="GO:0031145">
    <property type="term" value="P:anaphase-promoting complex-dependent catabolic process"/>
    <property type="evidence" value="ECO:0007669"/>
    <property type="project" value="InterPro"/>
</dbReference>
<dbReference type="GO" id="GO:0005680">
    <property type="term" value="C:anaphase-promoting complex"/>
    <property type="evidence" value="ECO:0007669"/>
    <property type="project" value="InterPro"/>
</dbReference>
<evidence type="ECO:0000313" key="8">
    <source>
        <dbReference type="EMBL" id="GMG20413.1"/>
    </source>
</evidence>
<dbReference type="PANTHER" id="PTHR12936:SF0">
    <property type="entry name" value="ANAPHASE-PROMOTING COMPLEX SUBUNIT 10"/>
    <property type="match status" value="1"/>
</dbReference>